<dbReference type="EMBL" id="LXEV01000030">
    <property type="protein sequence ID" value="OAT45852.1"/>
    <property type="molecule type" value="Genomic_DNA"/>
</dbReference>
<feature type="transmembrane region" description="Helical" evidence="8">
    <location>
        <begin position="71"/>
        <end position="89"/>
    </location>
</feature>
<comment type="caution">
    <text evidence="10">The sequence shown here is derived from an EMBL/GenBank/DDBJ whole genome shotgun (WGS) entry which is preliminary data.</text>
</comment>
<keyword evidence="6 8" id="KW-1133">Transmembrane helix</keyword>
<keyword evidence="5 8" id="KW-0812">Transmembrane</keyword>
<dbReference type="NCBIfam" id="NF037955">
    <property type="entry name" value="mfs"/>
    <property type="match status" value="1"/>
</dbReference>
<feature type="transmembrane region" description="Helical" evidence="8">
    <location>
        <begin position="329"/>
        <end position="351"/>
    </location>
</feature>
<evidence type="ECO:0000256" key="1">
    <source>
        <dbReference type="ARBA" id="ARBA00004429"/>
    </source>
</evidence>
<feature type="transmembrane region" description="Helical" evidence="8">
    <location>
        <begin position="295"/>
        <end position="317"/>
    </location>
</feature>
<feature type="transmembrane region" description="Helical" evidence="8">
    <location>
        <begin position="134"/>
        <end position="152"/>
    </location>
</feature>
<keyword evidence="11" id="KW-1185">Reference proteome</keyword>
<evidence type="ECO:0000256" key="5">
    <source>
        <dbReference type="ARBA" id="ARBA00022692"/>
    </source>
</evidence>
<reference evidence="10 11" key="1">
    <citation type="submission" date="2016-04" db="EMBL/GenBank/DDBJ databases">
        <title>ATOL: Assembling a taxonomically balanced genome-scale reconstruction of the evolutionary history of the Enterobacteriaceae.</title>
        <authorList>
            <person name="Plunkett G.III."/>
            <person name="Neeno-Eckwall E.C."/>
            <person name="Glasner J.D."/>
            <person name="Perna N.T."/>
        </authorList>
    </citation>
    <scope>NUCLEOTIDE SEQUENCE [LARGE SCALE GENOMIC DNA]</scope>
    <source>
        <strain evidence="10 11">ATCC 700826</strain>
    </source>
</reference>
<evidence type="ECO:0000256" key="4">
    <source>
        <dbReference type="ARBA" id="ARBA00022519"/>
    </source>
</evidence>
<dbReference type="Pfam" id="PF12832">
    <property type="entry name" value="MFS_1_like"/>
    <property type="match status" value="1"/>
</dbReference>
<proteinExistence type="predicted"/>
<evidence type="ECO:0000259" key="9">
    <source>
        <dbReference type="Pfam" id="PF12832"/>
    </source>
</evidence>
<dbReference type="Proteomes" id="UP000078250">
    <property type="component" value="Unassembled WGS sequence"/>
</dbReference>
<dbReference type="InterPro" id="IPR024989">
    <property type="entry name" value="MFS_assoc_dom"/>
</dbReference>
<feature type="transmembrane region" description="Helical" evidence="8">
    <location>
        <begin position="237"/>
        <end position="258"/>
    </location>
</feature>
<dbReference type="Gene3D" id="1.20.1250.20">
    <property type="entry name" value="MFS general substrate transporter like domains"/>
    <property type="match status" value="2"/>
</dbReference>
<feature type="transmembrane region" description="Helical" evidence="8">
    <location>
        <begin position="39"/>
        <end position="59"/>
    </location>
</feature>
<protein>
    <submittedName>
        <fullName evidence="10">3-phenylpropionic acid transporter</fullName>
    </submittedName>
</protein>
<dbReference type="GO" id="GO:0015528">
    <property type="term" value="F:lactose:proton symporter activity"/>
    <property type="evidence" value="ECO:0007669"/>
    <property type="project" value="TreeGrafter"/>
</dbReference>
<sequence length="386" mass="43010">MVIPSTLWLALDYFTYFFSYGIFLPFWSIWLKGEGVDPAMIGLLLGVGLTARFVGSLILTPAVKDPSKLITALRLFAFLSLLFTVAFMLGTHWAWLFFVMTGFNVFFSPMVPLGDSLAGAWQKQFPFDYGKIRVWGSVAFIISSSLLGILIDAYGHPIILYGLIASTLALFLTSMLRPKIMPQGKVKKAEHSNITFMQLVSDAPVWRFLLCVSLLQGAHAAYYGFSALYWEQAGYDTATIGYLWSLGVVAEVVVFMLSHRLFRRWSARNLLLLSACCGLLRWGLMGSFTALPALIIVQILHSGTFTVCHLAAMRFISARQEHEIIRLQAVYSALAMGGSIAVMTIISGWLYEKLPGQEGAIFWLMAALTIPAMFIRPQIRAQIQKN</sequence>
<dbReference type="InterPro" id="IPR036259">
    <property type="entry name" value="MFS_trans_sf"/>
</dbReference>
<evidence type="ECO:0000256" key="7">
    <source>
        <dbReference type="ARBA" id="ARBA00023136"/>
    </source>
</evidence>
<dbReference type="PANTHER" id="PTHR23522">
    <property type="entry name" value="BLL5896 PROTEIN"/>
    <property type="match status" value="1"/>
</dbReference>
<feature type="transmembrane region" description="Helical" evidence="8">
    <location>
        <begin position="205"/>
        <end position="225"/>
    </location>
</feature>
<keyword evidence="2" id="KW-0813">Transport</keyword>
<evidence type="ECO:0000313" key="11">
    <source>
        <dbReference type="Proteomes" id="UP000078250"/>
    </source>
</evidence>
<accession>A0AAJ3LT24</accession>
<dbReference type="PANTHER" id="PTHR23522:SF10">
    <property type="entry name" value="3-PHENYLPROPIONIC ACID TRANSPORTER-RELATED"/>
    <property type="match status" value="1"/>
</dbReference>
<dbReference type="AlphaFoldDB" id="A0AAJ3LT24"/>
<dbReference type="InterPro" id="IPR026032">
    <property type="entry name" value="HcaT-like"/>
</dbReference>
<dbReference type="GO" id="GO:0030395">
    <property type="term" value="F:lactose binding"/>
    <property type="evidence" value="ECO:0007669"/>
    <property type="project" value="TreeGrafter"/>
</dbReference>
<dbReference type="NCBIfam" id="NF008346">
    <property type="entry name" value="PRK11128.1"/>
    <property type="match status" value="1"/>
</dbReference>
<feature type="transmembrane region" description="Helical" evidence="8">
    <location>
        <begin position="7"/>
        <end position="27"/>
    </location>
</feature>
<comment type="subcellular location">
    <subcellularLocation>
        <location evidence="1">Cell inner membrane</location>
        <topology evidence="1">Multi-pass membrane protein</topology>
    </subcellularLocation>
</comment>
<evidence type="ECO:0000256" key="6">
    <source>
        <dbReference type="ARBA" id="ARBA00022989"/>
    </source>
</evidence>
<dbReference type="GO" id="GO:0005886">
    <property type="term" value="C:plasma membrane"/>
    <property type="evidence" value="ECO:0007669"/>
    <property type="project" value="UniProtKB-SubCell"/>
</dbReference>
<feature type="domain" description="Major facilitator superfamily associated" evidence="9">
    <location>
        <begin position="8"/>
        <end position="352"/>
    </location>
</feature>
<dbReference type="PIRSF" id="PIRSF004925">
    <property type="entry name" value="HcaT"/>
    <property type="match status" value="1"/>
</dbReference>
<dbReference type="RefSeq" id="WP_064720582.1">
    <property type="nucleotide sequence ID" value="NZ_LXEV01000030.1"/>
</dbReference>
<dbReference type="SUPFAM" id="SSF103473">
    <property type="entry name" value="MFS general substrate transporter"/>
    <property type="match status" value="1"/>
</dbReference>
<keyword evidence="4" id="KW-0997">Cell inner membrane</keyword>
<feature type="transmembrane region" description="Helical" evidence="8">
    <location>
        <begin position="270"/>
        <end position="289"/>
    </location>
</feature>
<feature type="transmembrane region" description="Helical" evidence="8">
    <location>
        <begin position="95"/>
        <end position="113"/>
    </location>
</feature>
<evidence type="ECO:0000313" key="10">
    <source>
        <dbReference type="EMBL" id="OAT45852.1"/>
    </source>
</evidence>
<gene>
    <name evidence="10" type="ORF">M997_2664</name>
</gene>
<evidence type="ECO:0000256" key="8">
    <source>
        <dbReference type="SAM" id="Phobius"/>
    </source>
</evidence>
<feature type="transmembrane region" description="Helical" evidence="8">
    <location>
        <begin position="158"/>
        <end position="176"/>
    </location>
</feature>
<evidence type="ECO:0000256" key="2">
    <source>
        <dbReference type="ARBA" id="ARBA00022448"/>
    </source>
</evidence>
<keyword evidence="3" id="KW-1003">Cell membrane</keyword>
<keyword evidence="7 8" id="KW-0472">Membrane</keyword>
<organism evidence="10 11">
    <name type="scientific">Proteus hauseri ATCC 700826</name>
    <dbReference type="NCBI Taxonomy" id="1354271"/>
    <lineage>
        <taxon>Bacteria</taxon>
        <taxon>Pseudomonadati</taxon>
        <taxon>Pseudomonadota</taxon>
        <taxon>Gammaproteobacteria</taxon>
        <taxon>Enterobacterales</taxon>
        <taxon>Morganellaceae</taxon>
        <taxon>Proteus</taxon>
    </lineage>
</organism>
<name>A0AAJ3LT24_PROHU</name>
<evidence type="ECO:0000256" key="3">
    <source>
        <dbReference type="ARBA" id="ARBA00022475"/>
    </source>
</evidence>
<feature type="transmembrane region" description="Helical" evidence="8">
    <location>
        <begin position="357"/>
        <end position="375"/>
    </location>
</feature>